<comment type="caution">
    <text evidence="1">The sequence shown here is derived from an EMBL/GenBank/DDBJ whole genome shotgun (WGS) entry which is preliminary data.</text>
</comment>
<dbReference type="Proteomes" id="UP001057452">
    <property type="component" value="Chromosome 10"/>
</dbReference>
<evidence type="ECO:0000313" key="2">
    <source>
        <dbReference type="Proteomes" id="UP001057452"/>
    </source>
</evidence>
<protein>
    <submittedName>
        <fullName evidence="1">Uncharacterized protein</fullName>
    </submittedName>
</protein>
<evidence type="ECO:0000313" key="1">
    <source>
        <dbReference type="EMBL" id="KAI4819325.1"/>
    </source>
</evidence>
<organism evidence="1 2">
    <name type="scientific">Chaenocephalus aceratus</name>
    <name type="common">Blackfin icefish</name>
    <name type="synonym">Chaenichthys aceratus</name>
    <dbReference type="NCBI Taxonomy" id="36190"/>
    <lineage>
        <taxon>Eukaryota</taxon>
        <taxon>Metazoa</taxon>
        <taxon>Chordata</taxon>
        <taxon>Craniata</taxon>
        <taxon>Vertebrata</taxon>
        <taxon>Euteleostomi</taxon>
        <taxon>Actinopterygii</taxon>
        <taxon>Neopterygii</taxon>
        <taxon>Teleostei</taxon>
        <taxon>Neoteleostei</taxon>
        <taxon>Acanthomorphata</taxon>
        <taxon>Eupercaria</taxon>
        <taxon>Perciformes</taxon>
        <taxon>Notothenioidei</taxon>
        <taxon>Channichthyidae</taxon>
        <taxon>Chaenocephalus</taxon>
    </lineage>
</organism>
<proteinExistence type="predicted"/>
<feature type="non-terminal residue" evidence="1">
    <location>
        <position position="52"/>
    </location>
</feature>
<dbReference type="EMBL" id="CM043794">
    <property type="protein sequence ID" value="KAI4819325.1"/>
    <property type="molecule type" value="Genomic_DNA"/>
</dbReference>
<accession>A0ACB9X0L2</accession>
<keyword evidence="2" id="KW-1185">Reference proteome</keyword>
<gene>
    <name evidence="1" type="ORF">KUCAC02_004577</name>
</gene>
<feature type="non-terminal residue" evidence="1">
    <location>
        <position position="1"/>
    </location>
</feature>
<reference evidence="1" key="1">
    <citation type="submission" date="2022-05" db="EMBL/GenBank/DDBJ databases">
        <title>Chromosome-level genome of Chaenocephalus aceratus.</title>
        <authorList>
            <person name="Park H."/>
        </authorList>
    </citation>
    <scope>NUCLEOTIDE SEQUENCE</scope>
    <source>
        <strain evidence="1">KU_202001</strain>
    </source>
</reference>
<sequence>TERFSTGGTLMRCREQKQCSSRCLAVRRPLILPPAPSRRHHHGDGRRENRDE</sequence>
<name>A0ACB9X0L2_CHAAC</name>